<reference evidence="1" key="1">
    <citation type="submission" date="2020-12" db="EMBL/GenBank/DDBJ databases">
        <title>Metabolic potential, ecology and presence of endohyphal bacteria is reflected in genomic diversity of Mucoromycotina.</title>
        <authorList>
            <person name="Muszewska A."/>
            <person name="Okrasinska A."/>
            <person name="Steczkiewicz K."/>
            <person name="Drgas O."/>
            <person name="Orlowska M."/>
            <person name="Perlinska-Lenart U."/>
            <person name="Aleksandrzak-Piekarczyk T."/>
            <person name="Szatraj K."/>
            <person name="Zielenkiewicz U."/>
            <person name="Pilsyk S."/>
            <person name="Malc E."/>
            <person name="Mieczkowski P."/>
            <person name="Kruszewska J.S."/>
            <person name="Biernat P."/>
            <person name="Pawlowska J."/>
        </authorList>
    </citation>
    <scope>NUCLEOTIDE SEQUENCE</scope>
    <source>
        <strain evidence="1">CBS 226.32</strain>
    </source>
</reference>
<accession>A0A8H7V3T9</accession>
<dbReference type="Proteomes" id="UP000650833">
    <property type="component" value="Unassembled WGS sequence"/>
</dbReference>
<sequence>MKQEKKEAKQQKTNNTNAVFSNCKEVGHSSSRSPLLNNRKATNGTALPSDMIPAWDTFRIKYPTIIYKVNLASGNSQCISEAYTVVATSYLNNIVELFKAKVLRYICYILQNAFMTMSPDHVAKIAKEFCYQMVYQGNPVWPKNIQLSEGEQSRIKEACIPLSTHIDVQVTLKSLSASPEKFVRSLAYILPEYEREHLAHNPYDVRRLSLPRLFTISPSPSFRWKFVTIIVNSLCCFTKEKLPRGYNAQLDLFYKYFDFKGLGFKSIDDLRPNGLNNVLFSNTIKSDGFTVDFLFEKRRATALKEVKKDIENHDLVLEDFEYEEVERIYQPVFIDPGRKAVYTAAIGLDTSNHQIRQYSIKEYYNLTGSTKYSSRSQKLKDSKGLTSIETNIPTQKKLAVQLCMIDLSNISLSIKINYSLSMTKRKKWRKIKKAAKKSNERLDRKARAKKKINDNDVSSTVGAHDITKPNKWKPAKFEYDKSKVSLIVFGTGMVGKDSVKLRGLTHGVTGMFYRALKKREKKGKLLVVPIDEFKTSRICNICKTDTLYKASHTRSCL</sequence>
<keyword evidence="2" id="KW-1185">Reference proteome</keyword>
<dbReference type="EMBL" id="JAEPRC010000259">
    <property type="protein sequence ID" value="KAG2202343.1"/>
    <property type="molecule type" value="Genomic_DNA"/>
</dbReference>
<name>A0A8H7V3T9_9FUNG</name>
<gene>
    <name evidence="1" type="ORF">INT46_004668</name>
</gene>
<proteinExistence type="predicted"/>
<evidence type="ECO:0000313" key="1">
    <source>
        <dbReference type="EMBL" id="KAG2202343.1"/>
    </source>
</evidence>
<dbReference type="OrthoDB" id="2285535at2759"/>
<organism evidence="1 2">
    <name type="scientific">Mucor plumbeus</name>
    <dbReference type="NCBI Taxonomy" id="97098"/>
    <lineage>
        <taxon>Eukaryota</taxon>
        <taxon>Fungi</taxon>
        <taxon>Fungi incertae sedis</taxon>
        <taxon>Mucoromycota</taxon>
        <taxon>Mucoromycotina</taxon>
        <taxon>Mucoromycetes</taxon>
        <taxon>Mucorales</taxon>
        <taxon>Mucorineae</taxon>
        <taxon>Mucoraceae</taxon>
        <taxon>Mucor</taxon>
    </lineage>
</organism>
<dbReference type="AlphaFoldDB" id="A0A8H7V3T9"/>
<protein>
    <submittedName>
        <fullName evidence="1">Uncharacterized protein</fullName>
    </submittedName>
</protein>
<comment type="caution">
    <text evidence="1">The sequence shown here is derived from an EMBL/GenBank/DDBJ whole genome shotgun (WGS) entry which is preliminary data.</text>
</comment>
<evidence type="ECO:0000313" key="2">
    <source>
        <dbReference type="Proteomes" id="UP000650833"/>
    </source>
</evidence>